<organism evidence="8 9">
    <name type="scientific">Babesia ovata</name>
    <dbReference type="NCBI Taxonomy" id="189622"/>
    <lineage>
        <taxon>Eukaryota</taxon>
        <taxon>Sar</taxon>
        <taxon>Alveolata</taxon>
        <taxon>Apicomplexa</taxon>
        <taxon>Aconoidasida</taxon>
        <taxon>Piroplasmida</taxon>
        <taxon>Babesiidae</taxon>
        <taxon>Babesia</taxon>
    </lineage>
</organism>
<dbReference type="PROSITE" id="PS50011">
    <property type="entry name" value="PROTEIN_KINASE_DOM"/>
    <property type="match status" value="1"/>
</dbReference>
<evidence type="ECO:0000256" key="5">
    <source>
        <dbReference type="ARBA" id="ARBA00022840"/>
    </source>
</evidence>
<dbReference type="AlphaFoldDB" id="A0A2H6KG03"/>
<dbReference type="GO" id="GO:0005524">
    <property type="term" value="F:ATP binding"/>
    <property type="evidence" value="ECO:0007669"/>
    <property type="project" value="UniProtKB-KW"/>
</dbReference>
<proteinExistence type="predicted"/>
<evidence type="ECO:0000313" key="8">
    <source>
        <dbReference type="EMBL" id="GBE61889.1"/>
    </source>
</evidence>
<keyword evidence="1" id="KW-0723">Serine/threonine-protein kinase</keyword>
<dbReference type="InterPro" id="IPR000719">
    <property type="entry name" value="Prot_kinase_dom"/>
</dbReference>
<keyword evidence="4 8" id="KW-0418">Kinase</keyword>
<evidence type="ECO:0000259" key="7">
    <source>
        <dbReference type="PROSITE" id="PS50011"/>
    </source>
</evidence>
<keyword evidence="5" id="KW-0067">ATP-binding</keyword>
<reference evidence="8 9" key="1">
    <citation type="journal article" date="2017" name="BMC Genomics">
        <title>Whole-genome assembly of Babesia ovata and comparative genomics between closely related pathogens.</title>
        <authorList>
            <person name="Yamagishi J."/>
            <person name="Asada M."/>
            <person name="Hakimi H."/>
            <person name="Tanaka T.Q."/>
            <person name="Sugimoto C."/>
            <person name="Kawazu S."/>
        </authorList>
    </citation>
    <scope>NUCLEOTIDE SEQUENCE [LARGE SCALE GENOMIC DNA]</scope>
    <source>
        <strain evidence="8 9">Miyake</strain>
    </source>
</reference>
<dbReference type="Proteomes" id="UP000236319">
    <property type="component" value="Unassembled WGS sequence"/>
</dbReference>
<dbReference type="OrthoDB" id="248923at2759"/>
<accession>A0A2H6KG03</accession>
<dbReference type="Gene3D" id="1.10.510.10">
    <property type="entry name" value="Transferase(Phosphotransferase) domain 1"/>
    <property type="match status" value="1"/>
</dbReference>
<protein>
    <submittedName>
        <fullName evidence="8">Calcium-dependent kinase CDPK6</fullName>
    </submittedName>
</protein>
<keyword evidence="6" id="KW-0175">Coiled coil</keyword>
<evidence type="ECO:0000256" key="4">
    <source>
        <dbReference type="ARBA" id="ARBA00022777"/>
    </source>
</evidence>
<feature type="domain" description="Protein kinase" evidence="7">
    <location>
        <begin position="402"/>
        <end position="653"/>
    </location>
</feature>
<feature type="coiled-coil region" evidence="6">
    <location>
        <begin position="26"/>
        <end position="53"/>
    </location>
</feature>
<dbReference type="GO" id="GO:0004674">
    <property type="term" value="F:protein serine/threonine kinase activity"/>
    <property type="evidence" value="ECO:0007669"/>
    <property type="project" value="UniProtKB-KW"/>
</dbReference>
<dbReference type="RefSeq" id="XP_028868132.1">
    <property type="nucleotide sequence ID" value="XM_029012299.1"/>
</dbReference>
<dbReference type="EMBL" id="BDSA01000003">
    <property type="protein sequence ID" value="GBE61889.1"/>
    <property type="molecule type" value="Genomic_DNA"/>
</dbReference>
<dbReference type="GeneID" id="39875659"/>
<evidence type="ECO:0000256" key="1">
    <source>
        <dbReference type="ARBA" id="ARBA00022527"/>
    </source>
</evidence>
<dbReference type="InterPro" id="IPR011009">
    <property type="entry name" value="Kinase-like_dom_sf"/>
</dbReference>
<evidence type="ECO:0000313" key="9">
    <source>
        <dbReference type="Proteomes" id="UP000236319"/>
    </source>
</evidence>
<evidence type="ECO:0000256" key="3">
    <source>
        <dbReference type="ARBA" id="ARBA00022741"/>
    </source>
</evidence>
<comment type="caution">
    <text evidence="8">The sequence shown here is derived from an EMBL/GenBank/DDBJ whole genome shotgun (WGS) entry which is preliminary data.</text>
</comment>
<evidence type="ECO:0000256" key="6">
    <source>
        <dbReference type="SAM" id="Coils"/>
    </source>
</evidence>
<dbReference type="Pfam" id="PF00069">
    <property type="entry name" value="Pkinase"/>
    <property type="match status" value="1"/>
</dbReference>
<gene>
    <name evidence="8" type="ORF">BOVATA_033820</name>
</gene>
<dbReference type="SUPFAM" id="SSF56112">
    <property type="entry name" value="Protein kinase-like (PK-like)"/>
    <property type="match status" value="1"/>
</dbReference>
<dbReference type="InterPro" id="IPR050205">
    <property type="entry name" value="CDPK_Ser/Thr_kinases"/>
</dbReference>
<evidence type="ECO:0000256" key="2">
    <source>
        <dbReference type="ARBA" id="ARBA00022679"/>
    </source>
</evidence>
<dbReference type="PANTHER" id="PTHR24349">
    <property type="entry name" value="SERINE/THREONINE-PROTEIN KINASE"/>
    <property type="match status" value="1"/>
</dbReference>
<keyword evidence="2" id="KW-0808">Transferase</keyword>
<dbReference type="VEuPathDB" id="PiroplasmaDB:BOVATA_033820"/>
<keyword evidence="3" id="KW-0547">Nucleotide-binding</keyword>
<sequence>MVDAGGSYVKKFVRADDSVEAFETLVLLKKEVIAALQNEYEHAQRECSAINRYNAPYPLGKPEGITSGNSALYGDADTFHGNGRSRSLETDPGGCHNDALLKWQSPEFQSVERRWNAQLQECIQCVKMDMSYSNPNSVSAEEIEAIQQSIEKLKSAYFRAVKEREDSNKLWLRLKMYSNTRKEALEDICKPYCAAKETPEPVEPKRVFSGGPMGHPYRTIETLKSSSDVQTPFIQGVMSRDNEDTTTPGSSQAPSIEKMAQRKMQQTNTAGYEMVCTSAIDEFLNQTDSTELFLKTAENIYIQYGDGCMSLKTFNNIADFLVHSLNIPAIDGAPVTRLLRLYGIGNGAIIDRETFVMMYWEVAHIVRRALDVMQCVNLIGLHVQSHLEPEQDGAFVKISTIFEFRKKLYSGYSCAKFLATEIATGEMRVIDILTKTDKVPPFELIALEVARLAQLQRQHLALYLDAFQDENSIYIVSEFCRGGSLLHHISNKGEREYTTGFVQVVMSQVIEALLYLHCNNLVHGSITIDKIMMQDNEYNQVRIRDTGLKGLLDTVVGGSALTMIHVAPEARDGQVTHKSDVWSVGAILAFLVTGVAPDEHMDYVQYARAVEKQLYRGVIFRRDDNLTDLVRKMICVDPNGRPTAFEIISHPWYTNTGRAANVPGYFRSLIRPINRLNALKRMYLDIISVLESQSSLFVCRIHKLVDTVQLGKRLRRGKAAIKDLKMALRVEGLPRQTIDNIMVLMLSESEGNAVQHFMNALARWKNGEIALAWSEFDSTLHGDRASMDIAQFTRFLANTPGRLIPLEESKRVINALAVDERIRWSDFVSYLR</sequence>
<keyword evidence="9" id="KW-1185">Reference proteome</keyword>
<name>A0A2H6KG03_9APIC</name>